<accession>A0A6A6I5I6</accession>
<reference evidence="2" key="1">
    <citation type="journal article" date="2020" name="Stud. Mycol.">
        <title>101 Dothideomycetes genomes: a test case for predicting lifestyles and emergence of pathogens.</title>
        <authorList>
            <person name="Haridas S."/>
            <person name="Albert R."/>
            <person name="Binder M."/>
            <person name="Bloem J."/>
            <person name="Labutti K."/>
            <person name="Salamov A."/>
            <person name="Andreopoulos B."/>
            <person name="Baker S."/>
            <person name="Barry K."/>
            <person name="Bills G."/>
            <person name="Bluhm B."/>
            <person name="Cannon C."/>
            <person name="Castanera R."/>
            <person name="Culley D."/>
            <person name="Daum C."/>
            <person name="Ezra D."/>
            <person name="Gonzalez J."/>
            <person name="Henrissat B."/>
            <person name="Kuo A."/>
            <person name="Liang C."/>
            <person name="Lipzen A."/>
            <person name="Lutzoni F."/>
            <person name="Magnuson J."/>
            <person name="Mondo S."/>
            <person name="Nolan M."/>
            <person name="Ohm R."/>
            <person name="Pangilinan J."/>
            <person name="Park H.-J."/>
            <person name="Ramirez L."/>
            <person name="Alfaro M."/>
            <person name="Sun H."/>
            <person name="Tritt A."/>
            <person name="Yoshinaga Y."/>
            <person name="Zwiers L.-H."/>
            <person name="Turgeon B."/>
            <person name="Goodwin S."/>
            <person name="Spatafora J."/>
            <person name="Crous P."/>
            <person name="Grigoriev I."/>
        </authorList>
    </citation>
    <scope>NUCLEOTIDE SEQUENCE</scope>
    <source>
        <strain evidence="2">CBS 122368</strain>
    </source>
</reference>
<feature type="region of interest" description="Disordered" evidence="1">
    <location>
        <begin position="92"/>
        <end position="113"/>
    </location>
</feature>
<protein>
    <submittedName>
        <fullName evidence="2">Uncharacterized protein</fullName>
    </submittedName>
</protein>
<dbReference type="GeneID" id="54589597"/>
<proteinExistence type="predicted"/>
<dbReference type="AlphaFoldDB" id="A0A6A6I5I6"/>
<keyword evidence="3" id="KW-1185">Reference proteome</keyword>
<evidence type="ECO:0000313" key="2">
    <source>
        <dbReference type="EMBL" id="KAF2245611.1"/>
    </source>
</evidence>
<evidence type="ECO:0000256" key="1">
    <source>
        <dbReference type="SAM" id="MobiDB-lite"/>
    </source>
</evidence>
<dbReference type="EMBL" id="ML987200">
    <property type="protein sequence ID" value="KAF2245611.1"/>
    <property type="molecule type" value="Genomic_DNA"/>
</dbReference>
<evidence type="ECO:0000313" key="3">
    <source>
        <dbReference type="Proteomes" id="UP000800094"/>
    </source>
</evidence>
<organism evidence="2 3">
    <name type="scientific">Trematosphaeria pertusa</name>
    <dbReference type="NCBI Taxonomy" id="390896"/>
    <lineage>
        <taxon>Eukaryota</taxon>
        <taxon>Fungi</taxon>
        <taxon>Dikarya</taxon>
        <taxon>Ascomycota</taxon>
        <taxon>Pezizomycotina</taxon>
        <taxon>Dothideomycetes</taxon>
        <taxon>Pleosporomycetidae</taxon>
        <taxon>Pleosporales</taxon>
        <taxon>Massarineae</taxon>
        <taxon>Trematosphaeriaceae</taxon>
        <taxon>Trematosphaeria</taxon>
    </lineage>
</organism>
<sequence length="190" mass="20576">MLLAPGAPYWVGTSRSPGRIESESGCSRRGTAQRACSGAVSWVSERVRPGRGSRCQRRIMVFCAEGARSNQARAALSTCCPQRRRAVAQECNSIRTDGGQRRRNRGTSAPAEQGNSLTLWQGVCLEDGTARRVVGLGEVRWPRAHNGGSFSVVQRGRGAAGAMRCSGRRRRQPATQRCRCEGGERAGEDD</sequence>
<dbReference type="RefSeq" id="XP_033680615.1">
    <property type="nucleotide sequence ID" value="XM_033836267.1"/>
</dbReference>
<dbReference type="Proteomes" id="UP000800094">
    <property type="component" value="Unassembled WGS sequence"/>
</dbReference>
<name>A0A6A6I5I6_9PLEO</name>
<gene>
    <name evidence="2" type="ORF">BU26DRAFT_71783</name>
</gene>